<protein>
    <submittedName>
        <fullName evidence="3">Transcriptional regulator</fullName>
    </submittedName>
</protein>
<comment type="caution">
    <text evidence="3">The sequence shown here is derived from an EMBL/GenBank/DDBJ whole genome shotgun (WGS) entry which is preliminary data.</text>
</comment>
<dbReference type="EMBL" id="MWMH01000002">
    <property type="protein sequence ID" value="OOP74269.1"/>
    <property type="molecule type" value="Genomic_DNA"/>
</dbReference>
<name>A0A1S9N9P6_CLOBE</name>
<evidence type="ECO:0000259" key="2">
    <source>
        <dbReference type="PROSITE" id="PS50943"/>
    </source>
</evidence>
<dbReference type="GO" id="GO:0005829">
    <property type="term" value="C:cytosol"/>
    <property type="evidence" value="ECO:0007669"/>
    <property type="project" value="TreeGrafter"/>
</dbReference>
<dbReference type="Gene3D" id="1.10.260.40">
    <property type="entry name" value="lambda repressor-like DNA-binding domains"/>
    <property type="match status" value="1"/>
</dbReference>
<organism evidence="3 4">
    <name type="scientific">Clostridium beijerinckii</name>
    <name type="common">Clostridium MP</name>
    <dbReference type="NCBI Taxonomy" id="1520"/>
    <lineage>
        <taxon>Bacteria</taxon>
        <taxon>Bacillati</taxon>
        <taxon>Bacillota</taxon>
        <taxon>Clostridia</taxon>
        <taxon>Eubacteriales</taxon>
        <taxon>Clostridiaceae</taxon>
        <taxon>Clostridium</taxon>
    </lineage>
</organism>
<reference evidence="3 4" key="1">
    <citation type="submission" date="2017-02" db="EMBL/GenBank/DDBJ databases">
        <title>Genome sequence of Clostridium beijerinckii Br21.</title>
        <authorList>
            <person name="Fonseca B.C."/>
            <person name="Guazzaroni M.E."/>
            <person name="Riano-Pachon D.M."/>
            <person name="Reginatto V."/>
        </authorList>
    </citation>
    <scope>NUCLEOTIDE SEQUENCE [LARGE SCALE GENOMIC DNA]</scope>
    <source>
        <strain evidence="3 4">Br21</strain>
    </source>
</reference>
<dbReference type="Pfam" id="PF01381">
    <property type="entry name" value="HTH_3"/>
    <property type="match status" value="1"/>
</dbReference>
<sequence>MTLGEKIKFFRTKLNLSQEELANKCNLSRNAIYNYENNRRTPTISTLETIAENLNLSSSDLLADGDNTNFYSNKLELLKAVDKDIKNIIDVDKEKSDSYQLEMNELYKKFFFELFNWKTSVMKPHDYFKFILSLCPLHETDHITEEDINELSILFYRFLTLKYHERNSLNEDEKILPGNSKKYEKNNFMTTTTK</sequence>
<dbReference type="CDD" id="cd00093">
    <property type="entry name" value="HTH_XRE"/>
    <property type="match status" value="1"/>
</dbReference>
<proteinExistence type="predicted"/>
<dbReference type="InterPro" id="IPR050807">
    <property type="entry name" value="TransReg_Diox_bact_type"/>
</dbReference>
<feature type="domain" description="HTH cro/C1-type" evidence="2">
    <location>
        <begin position="7"/>
        <end position="61"/>
    </location>
</feature>
<dbReference type="InterPro" id="IPR010982">
    <property type="entry name" value="Lambda_DNA-bd_dom_sf"/>
</dbReference>
<dbReference type="AlphaFoldDB" id="A0A1S9N9P6"/>
<evidence type="ECO:0000256" key="1">
    <source>
        <dbReference type="ARBA" id="ARBA00023125"/>
    </source>
</evidence>
<dbReference type="SUPFAM" id="SSF47413">
    <property type="entry name" value="lambda repressor-like DNA-binding domains"/>
    <property type="match status" value="1"/>
</dbReference>
<dbReference type="SMART" id="SM00530">
    <property type="entry name" value="HTH_XRE"/>
    <property type="match status" value="1"/>
</dbReference>
<accession>A0A1S9N9P6</accession>
<evidence type="ECO:0000313" key="4">
    <source>
        <dbReference type="Proteomes" id="UP000190959"/>
    </source>
</evidence>
<dbReference type="InterPro" id="IPR001387">
    <property type="entry name" value="Cro/C1-type_HTH"/>
</dbReference>
<dbReference type="GO" id="GO:0003677">
    <property type="term" value="F:DNA binding"/>
    <property type="evidence" value="ECO:0007669"/>
    <property type="project" value="UniProtKB-KW"/>
</dbReference>
<dbReference type="PANTHER" id="PTHR46797:SF1">
    <property type="entry name" value="METHYLPHOSPHONATE SYNTHASE"/>
    <property type="match status" value="1"/>
</dbReference>
<gene>
    <name evidence="3" type="ORF">CBEIBR21_07170</name>
</gene>
<dbReference type="PANTHER" id="PTHR46797">
    <property type="entry name" value="HTH-TYPE TRANSCRIPTIONAL REGULATOR"/>
    <property type="match status" value="1"/>
</dbReference>
<dbReference type="Proteomes" id="UP000190959">
    <property type="component" value="Unassembled WGS sequence"/>
</dbReference>
<dbReference type="GO" id="GO:0003700">
    <property type="term" value="F:DNA-binding transcription factor activity"/>
    <property type="evidence" value="ECO:0007669"/>
    <property type="project" value="TreeGrafter"/>
</dbReference>
<dbReference type="PROSITE" id="PS50943">
    <property type="entry name" value="HTH_CROC1"/>
    <property type="match status" value="1"/>
</dbReference>
<evidence type="ECO:0000313" key="3">
    <source>
        <dbReference type="EMBL" id="OOP74269.1"/>
    </source>
</evidence>
<keyword evidence="1" id="KW-0238">DNA-binding</keyword>
<dbReference type="RefSeq" id="WP_078115073.1">
    <property type="nucleotide sequence ID" value="NZ_MWMH01000002.1"/>
</dbReference>